<dbReference type="HOGENOM" id="CLU_029073_1_0_1"/>
<dbReference type="InterPro" id="IPR036047">
    <property type="entry name" value="F-box-like_dom_sf"/>
</dbReference>
<proteinExistence type="predicted"/>
<evidence type="ECO:0000313" key="3">
    <source>
        <dbReference type="Proteomes" id="UP000015104"/>
    </source>
</evidence>
<dbReference type="InterPro" id="IPR032675">
    <property type="entry name" value="LRR_dom_sf"/>
</dbReference>
<keyword evidence="3" id="KW-1185">Reference proteome</keyword>
<organism evidence="2 3">
    <name type="scientific">Tetranychus urticae</name>
    <name type="common">Two-spotted spider mite</name>
    <dbReference type="NCBI Taxonomy" id="32264"/>
    <lineage>
        <taxon>Eukaryota</taxon>
        <taxon>Metazoa</taxon>
        <taxon>Ecdysozoa</taxon>
        <taxon>Arthropoda</taxon>
        <taxon>Chelicerata</taxon>
        <taxon>Arachnida</taxon>
        <taxon>Acari</taxon>
        <taxon>Acariformes</taxon>
        <taxon>Trombidiformes</taxon>
        <taxon>Prostigmata</taxon>
        <taxon>Eleutherengona</taxon>
        <taxon>Raphignathae</taxon>
        <taxon>Tetranychoidea</taxon>
        <taxon>Tetranychidae</taxon>
        <taxon>Tetranychus</taxon>
    </lineage>
</organism>
<dbReference type="SMART" id="SM00256">
    <property type="entry name" value="FBOX"/>
    <property type="match status" value="1"/>
</dbReference>
<dbReference type="Pfam" id="PF12937">
    <property type="entry name" value="F-box-like"/>
    <property type="match status" value="1"/>
</dbReference>
<evidence type="ECO:0000259" key="1">
    <source>
        <dbReference type="PROSITE" id="PS50181"/>
    </source>
</evidence>
<feature type="domain" description="F-box" evidence="1">
    <location>
        <begin position="1"/>
        <end position="48"/>
    </location>
</feature>
<dbReference type="AlphaFoldDB" id="T1K8U8"/>
<dbReference type="Gene3D" id="3.80.10.10">
    <property type="entry name" value="Ribonuclease Inhibitor"/>
    <property type="match status" value="1"/>
</dbReference>
<dbReference type="EnsemblMetazoa" id="tetur07g02660.1">
    <property type="protein sequence ID" value="tetur07g02660.1"/>
    <property type="gene ID" value="tetur07g02660"/>
</dbReference>
<dbReference type="Gene3D" id="1.20.1280.50">
    <property type="match status" value="1"/>
</dbReference>
<protein>
    <recommendedName>
        <fullName evidence="1">F-box domain-containing protein</fullName>
    </recommendedName>
</protein>
<dbReference type="SUPFAM" id="SSF81383">
    <property type="entry name" value="F-box domain"/>
    <property type="match status" value="1"/>
</dbReference>
<evidence type="ECO:0000313" key="2">
    <source>
        <dbReference type="EnsemblMetazoa" id="tetur07g02660.1"/>
    </source>
</evidence>
<sequence length="388" mass="45422">MLINELPDDCLLTIFDYVNYLDDLVNCFKVCGKWSHLIAQRTKKVKYLLGKIQMFYLYPEYDDCVYYRDIKQIDGTDLSTEFPNLIISYKLEQEEKRKHNFALARNQEPSQGSINSHHGLIEKYRFQLKKVSCDLFEPNIQHESSSVKQLFRVESLDRFKKDAHLFPNLERINVFNCCGRDSMYDGPVLEKLKIAEFAFMTTLFLGNEASYAFQFMDSCPNLQSAHFITNSSHLFFDGTLKHESLQDLVISAVNTISSIFNPRSIDWNDLKRLLMKYPNLKHLALWRQSNITDEHIEELVHILPNLVLLDVCGCLSVSCKAAKYVQDYCKRYGRTIKFYFNGNYNEIDSDWPLLSSKQEIISQGLDFMKHCFLKDFLDLPYFLIPIDD</sequence>
<dbReference type="Proteomes" id="UP000015104">
    <property type="component" value="Unassembled WGS sequence"/>
</dbReference>
<reference evidence="3" key="1">
    <citation type="submission" date="2011-08" db="EMBL/GenBank/DDBJ databases">
        <authorList>
            <person name="Rombauts S."/>
        </authorList>
    </citation>
    <scope>NUCLEOTIDE SEQUENCE</scope>
    <source>
        <strain evidence="3">London</strain>
    </source>
</reference>
<dbReference type="SUPFAM" id="SSF52047">
    <property type="entry name" value="RNI-like"/>
    <property type="match status" value="1"/>
</dbReference>
<dbReference type="PROSITE" id="PS50181">
    <property type="entry name" value="FBOX"/>
    <property type="match status" value="1"/>
</dbReference>
<reference evidence="2" key="2">
    <citation type="submission" date="2015-06" db="UniProtKB">
        <authorList>
            <consortium name="EnsemblMetazoa"/>
        </authorList>
    </citation>
    <scope>IDENTIFICATION</scope>
</reference>
<dbReference type="EMBL" id="CAEY01001883">
    <property type="status" value="NOT_ANNOTATED_CDS"/>
    <property type="molecule type" value="Genomic_DNA"/>
</dbReference>
<name>T1K8U8_TETUR</name>
<dbReference type="InterPro" id="IPR001810">
    <property type="entry name" value="F-box_dom"/>
</dbReference>
<accession>T1K8U8</accession>